<evidence type="ECO:0000256" key="1">
    <source>
        <dbReference type="SAM" id="MobiDB-lite"/>
    </source>
</evidence>
<feature type="region of interest" description="Disordered" evidence="1">
    <location>
        <begin position="11"/>
        <end position="38"/>
    </location>
</feature>
<dbReference type="HOGENOM" id="CLU_2762219_0_0_1"/>
<feature type="compositionally biased region" description="Gly residues" evidence="1">
    <location>
        <begin position="17"/>
        <end position="38"/>
    </location>
</feature>
<reference evidence="2" key="1">
    <citation type="submission" date="2015-04" db="UniProtKB">
        <authorList>
            <consortium name="EnsemblPlants"/>
        </authorList>
    </citation>
    <scope>IDENTIFICATION</scope>
</reference>
<accession>A0A0E0LEU8</accession>
<dbReference type="Proteomes" id="UP000026962">
    <property type="component" value="Chromosome 6"/>
</dbReference>
<organism evidence="2">
    <name type="scientific">Oryza punctata</name>
    <name type="common">Red rice</name>
    <dbReference type="NCBI Taxonomy" id="4537"/>
    <lineage>
        <taxon>Eukaryota</taxon>
        <taxon>Viridiplantae</taxon>
        <taxon>Streptophyta</taxon>
        <taxon>Embryophyta</taxon>
        <taxon>Tracheophyta</taxon>
        <taxon>Spermatophyta</taxon>
        <taxon>Magnoliopsida</taxon>
        <taxon>Liliopsida</taxon>
        <taxon>Poales</taxon>
        <taxon>Poaceae</taxon>
        <taxon>BOP clade</taxon>
        <taxon>Oryzoideae</taxon>
        <taxon>Oryzeae</taxon>
        <taxon>Oryzinae</taxon>
        <taxon>Oryza</taxon>
    </lineage>
</organism>
<dbReference type="AlphaFoldDB" id="A0A0E0LEU8"/>
<reference evidence="2" key="2">
    <citation type="submission" date="2018-05" db="EMBL/GenBank/DDBJ databases">
        <title>OpunRS2 (Oryza punctata Reference Sequence Version 2).</title>
        <authorList>
            <person name="Zhang J."/>
            <person name="Kudrna D."/>
            <person name="Lee S."/>
            <person name="Talag J."/>
            <person name="Welchert J."/>
            <person name="Wing R.A."/>
        </authorList>
    </citation>
    <scope>NUCLEOTIDE SEQUENCE [LARGE SCALE GENOMIC DNA]</scope>
</reference>
<dbReference type="EnsemblPlants" id="OPUNC06G22900.1">
    <property type="protein sequence ID" value="OPUNC06G22900.1"/>
    <property type="gene ID" value="OPUNC06G22900"/>
</dbReference>
<protein>
    <submittedName>
        <fullName evidence="2">Uncharacterized protein</fullName>
    </submittedName>
</protein>
<keyword evidence="3" id="KW-1185">Reference proteome</keyword>
<evidence type="ECO:0000313" key="2">
    <source>
        <dbReference type="EnsemblPlants" id="OPUNC06G22900.1"/>
    </source>
</evidence>
<name>A0A0E0LEU8_ORYPU</name>
<dbReference type="Gramene" id="OPUNC06G22900.1">
    <property type="protein sequence ID" value="OPUNC06G22900.1"/>
    <property type="gene ID" value="OPUNC06G22900"/>
</dbReference>
<proteinExistence type="predicted"/>
<sequence>MERFVAILAVSSPPETGLGGGTGGGEGSSGSAGEGGLDGRVSLASEALDFLPPSTSNLSGLTASFAAKRL</sequence>
<evidence type="ECO:0000313" key="3">
    <source>
        <dbReference type="Proteomes" id="UP000026962"/>
    </source>
</evidence>